<dbReference type="EMBL" id="VSRR010102566">
    <property type="protein sequence ID" value="MPC95524.1"/>
    <property type="molecule type" value="Genomic_DNA"/>
</dbReference>
<evidence type="ECO:0000313" key="2">
    <source>
        <dbReference type="EMBL" id="MPC95524.1"/>
    </source>
</evidence>
<organism evidence="2 3">
    <name type="scientific">Portunus trituberculatus</name>
    <name type="common">Swimming crab</name>
    <name type="synonym">Neptunus trituberculatus</name>
    <dbReference type="NCBI Taxonomy" id="210409"/>
    <lineage>
        <taxon>Eukaryota</taxon>
        <taxon>Metazoa</taxon>
        <taxon>Ecdysozoa</taxon>
        <taxon>Arthropoda</taxon>
        <taxon>Crustacea</taxon>
        <taxon>Multicrustacea</taxon>
        <taxon>Malacostraca</taxon>
        <taxon>Eumalacostraca</taxon>
        <taxon>Eucarida</taxon>
        <taxon>Decapoda</taxon>
        <taxon>Pleocyemata</taxon>
        <taxon>Brachyura</taxon>
        <taxon>Eubrachyura</taxon>
        <taxon>Portunoidea</taxon>
        <taxon>Portunidae</taxon>
        <taxon>Portuninae</taxon>
        <taxon>Portunus</taxon>
    </lineage>
</organism>
<feature type="region of interest" description="Disordered" evidence="1">
    <location>
        <begin position="113"/>
        <end position="132"/>
    </location>
</feature>
<sequence>MSKEFRFYTPLVPIWLEVQHKLGFSCRPQEQLSSLLISSVLLLLSILFSSSSFSSLSPSCVHQSSSSSSTKPQEKYHTRSLSTNAIPSHYSRYCCVLFPASVCASVPASACASIPPPPSRSSPLQSAEVEGK</sequence>
<dbReference type="Proteomes" id="UP000324222">
    <property type="component" value="Unassembled WGS sequence"/>
</dbReference>
<comment type="caution">
    <text evidence="2">The sequence shown here is derived from an EMBL/GenBank/DDBJ whole genome shotgun (WGS) entry which is preliminary data.</text>
</comment>
<protein>
    <submittedName>
        <fullName evidence="2">Uncharacterized protein</fullName>
    </submittedName>
</protein>
<dbReference type="AlphaFoldDB" id="A0A5B7JT80"/>
<keyword evidence="3" id="KW-1185">Reference proteome</keyword>
<evidence type="ECO:0000313" key="3">
    <source>
        <dbReference type="Proteomes" id="UP000324222"/>
    </source>
</evidence>
<reference evidence="2 3" key="1">
    <citation type="submission" date="2019-05" db="EMBL/GenBank/DDBJ databases">
        <title>Another draft genome of Portunus trituberculatus and its Hox gene families provides insights of decapod evolution.</title>
        <authorList>
            <person name="Jeong J.-H."/>
            <person name="Song I."/>
            <person name="Kim S."/>
            <person name="Choi T."/>
            <person name="Kim D."/>
            <person name="Ryu S."/>
            <person name="Kim W."/>
        </authorList>
    </citation>
    <scope>NUCLEOTIDE SEQUENCE [LARGE SCALE GENOMIC DNA]</scope>
    <source>
        <tissue evidence="2">Muscle</tissue>
    </source>
</reference>
<proteinExistence type="predicted"/>
<feature type="compositionally biased region" description="Low complexity" evidence="1">
    <location>
        <begin position="53"/>
        <end position="69"/>
    </location>
</feature>
<feature type="region of interest" description="Disordered" evidence="1">
    <location>
        <begin position="53"/>
        <end position="80"/>
    </location>
</feature>
<gene>
    <name evidence="2" type="ORF">E2C01_090740</name>
</gene>
<accession>A0A5B7JT80</accession>
<name>A0A5B7JT80_PORTR</name>
<evidence type="ECO:0000256" key="1">
    <source>
        <dbReference type="SAM" id="MobiDB-lite"/>
    </source>
</evidence>